<proteinExistence type="inferred from homology"/>
<dbReference type="SUPFAM" id="SSF103190">
    <property type="entry name" value="Sensory domain-like"/>
    <property type="match status" value="1"/>
</dbReference>
<dbReference type="RefSeq" id="WP_119114461.1">
    <property type="nucleotide sequence ID" value="NZ_CBCSEO010000006.1"/>
</dbReference>
<dbReference type="Gene3D" id="1.10.287.950">
    <property type="entry name" value="Methyl-accepting chemotaxis protein"/>
    <property type="match status" value="1"/>
</dbReference>
<evidence type="ECO:0000259" key="8">
    <source>
        <dbReference type="PROSITE" id="PS50111"/>
    </source>
</evidence>
<comment type="similarity">
    <text evidence="5">Belongs to the methyl-accepting chemotaxis (MCP) protein family.</text>
</comment>
<dbReference type="CDD" id="cd06225">
    <property type="entry name" value="HAMP"/>
    <property type="match status" value="1"/>
</dbReference>
<evidence type="ECO:0000313" key="10">
    <source>
        <dbReference type="EMBL" id="RID82377.1"/>
    </source>
</evidence>
<evidence type="ECO:0000256" key="4">
    <source>
        <dbReference type="ARBA" id="ARBA00023224"/>
    </source>
</evidence>
<dbReference type="PROSITE" id="PS50885">
    <property type="entry name" value="HAMP"/>
    <property type="match status" value="1"/>
</dbReference>
<dbReference type="SUPFAM" id="SSF58104">
    <property type="entry name" value="Methyl-accepting chemotaxis protein (MCP) signaling domain"/>
    <property type="match status" value="1"/>
</dbReference>
<dbReference type="InterPro" id="IPR003660">
    <property type="entry name" value="HAMP_dom"/>
</dbReference>
<comment type="caution">
    <text evidence="10">The sequence shown here is derived from an EMBL/GenBank/DDBJ whole genome shotgun (WGS) entry which is preliminary data.</text>
</comment>
<dbReference type="EMBL" id="QWVT01000038">
    <property type="protein sequence ID" value="RID82377.1"/>
    <property type="molecule type" value="Genomic_DNA"/>
</dbReference>
<sequence>MKKLSGKIILAMVAGMLLVLLGSVIAIYKGTGDAVEATISNYSVENAKKLEASMNTERYEEFLQTEEKDQKYWMVRNELNAFREKSGAKYVYTLKADEKNRKVYFMIDGQPNTFKKAGEINTPTTATTYEDIEPTLEGKTAMTSIVKDPEYGDYLSAFVPIKQDGKIIGILGVDIAADSIASITTKVNKSVLPVTLAISAGIILAVILFLSWWLNRRLNPLKAIGEAASQMAEGNFSEARGTVAGVKAKGKDEIFLVTDSFKNMIETMSSMVDSIKSSSGRLVSASKEIGEKMGVAVDTNFKVISGIKEVAGATDTQLVRTEETARAIDEMAVGVQRIAEAAGGVSEQSNDASLQVKNGIDELNTVIGQIEGIKTTVNESASVIEELGIQAKQIETSVDLIKGIADQTNLLALNAAIEAARAGEHGKGFAVVAQEVRKLSEESKKSTAQITDLLNSFRVRIDEAVGTMKKGTEEVENGTQSISRTGEKFSRIMNAVETVSKEITDVSAITEEMSASSEEITASLEEFSHLSKETAGISREVASSTDIQEESFQTVSELTAALDDLAKALDGAVEKFKI</sequence>
<keyword evidence="7" id="KW-0812">Transmembrane</keyword>
<dbReference type="PROSITE" id="PS50111">
    <property type="entry name" value="CHEMOTAXIS_TRANSDUC_2"/>
    <property type="match status" value="1"/>
</dbReference>
<dbReference type="GO" id="GO:0007165">
    <property type="term" value="P:signal transduction"/>
    <property type="evidence" value="ECO:0007669"/>
    <property type="project" value="UniProtKB-KW"/>
</dbReference>
<dbReference type="PANTHER" id="PTHR32089">
    <property type="entry name" value="METHYL-ACCEPTING CHEMOTAXIS PROTEIN MCPB"/>
    <property type="match status" value="1"/>
</dbReference>
<evidence type="ECO:0000256" key="3">
    <source>
        <dbReference type="ARBA" id="ARBA00023136"/>
    </source>
</evidence>
<dbReference type="InterPro" id="IPR004089">
    <property type="entry name" value="MCPsignal_dom"/>
</dbReference>
<evidence type="ECO:0000256" key="5">
    <source>
        <dbReference type="ARBA" id="ARBA00029447"/>
    </source>
</evidence>
<reference evidence="10 11" key="1">
    <citation type="submission" date="2018-08" db="EMBL/GenBank/DDBJ databases">
        <title>Bacillus jemisoniae sp. nov., Bacillus chryseoplanitiae sp. nov., Bacillus resnikiae sp. nov., and Bacillus frankliniae sp. nov., isolated from Viking spacecraft and associated surfaces.</title>
        <authorList>
            <person name="Seuylemezian A."/>
            <person name="Vaishampayan P."/>
        </authorList>
    </citation>
    <scope>NUCLEOTIDE SEQUENCE [LARGE SCALE GENOMIC DNA]</scope>
    <source>
        <strain evidence="10 11">JJ-247</strain>
    </source>
</reference>
<keyword evidence="3 7" id="KW-0472">Membrane</keyword>
<gene>
    <name evidence="10" type="ORF">D1970_19125</name>
</gene>
<evidence type="ECO:0000256" key="1">
    <source>
        <dbReference type="ARBA" id="ARBA00004236"/>
    </source>
</evidence>
<organism evidence="10 11">
    <name type="scientific">Mesobacillus zeae</name>
    <dbReference type="NCBI Taxonomy" id="1917180"/>
    <lineage>
        <taxon>Bacteria</taxon>
        <taxon>Bacillati</taxon>
        <taxon>Bacillota</taxon>
        <taxon>Bacilli</taxon>
        <taxon>Bacillales</taxon>
        <taxon>Bacillaceae</taxon>
        <taxon>Mesobacillus</taxon>
    </lineage>
</organism>
<feature type="transmembrane region" description="Helical" evidence="7">
    <location>
        <begin position="191"/>
        <end position="214"/>
    </location>
</feature>
<keyword evidence="7" id="KW-1133">Transmembrane helix</keyword>
<dbReference type="Pfam" id="PF00672">
    <property type="entry name" value="HAMP"/>
    <property type="match status" value="1"/>
</dbReference>
<dbReference type="CDD" id="cd11386">
    <property type="entry name" value="MCP_signal"/>
    <property type="match status" value="1"/>
</dbReference>
<dbReference type="SMART" id="SM00283">
    <property type="entry name" value="MA"/>
    <property type="match status" value="1"/>
</dbReference>
<feature type="domain" description="Methyl-accepting transducer" evidence="8">
    <location>
        <begin position="302"/>
        <end position="528"/>
    </location>
</feature>
<dbReference type="InterPro" id="IPR029151">
    <property type="entry name" value="Sensor-like_sf"/>
</dbReference>
<name>A0A398AXL9_9BACI</name>
<evidence type="ECO:0000313" key="11">
    <source>
        <dbReference type="Proteomes" id="UP000265816"/>
    </source>
</evidence>
<comment type="subcellular location">
    <subcellularLocation>
        <location evidence="1">Cell membrane</location>
    </subcellularLocation>
</comment>
<dbReference type="AlphaFoldDB" id="A0A398AXL9"/>
<keyword evidence="2" id="KW-1003">Cell membrane</keyword>
<keyword evidence="4 6" id="KW-0807">Transducer</keyword>
<dbReference type="GO" id="GO:0005886">
    <property type="term" value="C:plasma membrane"/>
    <property type="evidence" value="ECO:0007669"/>
    <property type="project" value="UniProtKB-SubCell"/>
</dbReference>
<accession>A0A398AXL9</accession>
<protein>
    <submittedName>
        <fullName evidence="10">HAMP domain-containing protein</fullName>
    </submittedName>
</protein>
<feature type="domain" description="HAMP" evidence="9">
    <location>
        <begin position="215"/>
        <end position="273"/>
    </location>
</feature>
<evidence type="ECO:0000259" key="9">
    <source>
        <dbReference type="PROSITE" id="PS50885"/>
    </source>
</evidence>
<dbReference type="OrthoDB" id="369835at2"/>
<evidence type="ECO:0000256" key="6">
    <source>
        <dbReference type="PROSITE-ProRule" id="PRU00284"/>
    </source>
</evidence>
<keyword evidence="11" id="KW-1185">Reference proteome</keyword>
<evidence type="ECO:0000256" key="7">
    <source>
        <dbReference type="SAM" id="Phobius"/>
    </source>
</evidence>
<dbReference type="Pfam" id="PF00015">
    <property type="entry name" value="MCPsignal"/>
    <property type="match status" value="1"/>
</dbReference>
<dbReference type="Proteomes" id="UP000265816">
    <property type="component" value="Unassembled WGS sequence"/>
</dbReference>
<dbReference type="PANTHER" id="PTHR32089:SF112">
    <property type="entry name" value="LYSOZYME-LIKE PROTEIN-RELATED"/>
    <property type="match status" value="1"/>
</dbReference>
<evidence type="ECO:0000256" key="2">
    <source>
        <dbReference type="ARBA" id="ARBA00022475"/>
    </source>
</evidence>